<dbReference type="EMBL" id="DUZY01000004">
    <property type="protein sequence ID" value="DAD34663.1"/>
    <property type="molecule type" value="Genomic_DNA"/>
</dbReference>
<evidence type="ECO:0000256" key="1">
    <source>
        <dbReference type="SAM" id="MobiDB-lite"/>
    </source>
</evidence>
<dbReference type="AlphaFoldDB" id="A0A822YR94"/>
<keyword evidence="3" id="KW-1185">Reference proteome</keyword>
<evidence type="ECO:0000313" key="3">
    <source>
        <dbReference type="Proteomes" id="UP000607653"/>
    </source>
</evidence>
<sequence length="30" mass="3403">MQTETQTPKEENKGTGEQSRGKISNGRHWS</sequence>
<comment type="caution">
    <text evidence="2">The sequence shown here is derived from an EMBL/GenBank/DDBJ whole genome shotgun (WGS) entry which is preliminary data.</text>
</comment>
<evidence type="ECO:0000313" key="2">
    <source>
        <dbReference type="EMBL" id="DAD34663.1"/>
    </source>
</evidence>
<proteinExistence type="predicted"/>
<protein>
    <submittedName>
        <fullName evidence="2">Uncharacterized protein</fullName>
    </submittedName>
</protein>
<gene>
    <name evidence="2" type="ORF">HUJ06_005303</name>
</gene>
<dbReference type="Proteomes" id="UP000607653">
    <property type="component" value="Unassembled WGS sequence"/>
</dbReference>
<reference evidence="2 3" key="1">
    <citation type="journal article" date="2020" name="Mol. Biol. Evol.">
        <title>Distinct Expression and Methylation Patterns for Genes with Different Fates following a Single Whole-Genome Duplication in Flowering Plants.</title>
        <authorList>
            <person name="Shi T."/>
            <person name="Rahmani R.S."/>
            <person name="Gugger P.F."/>
            <person name="Wang M."/>
            <person name="Li H."/>
            <person name="Zhang Y."/>
            <person name="Li Z."/>
            <person name="Wang Q."/>
            <person name="Van de Peer Y."/>
            <person name="Marchal K."/>
            <person name="Chen J."/>
        </authorList>
    </citation>
    <scope>NUCLEOTIDE SEQUENCE [LARGE SCALE GENOMIC DNA]</scope>
    <source>
        <tissue evidence="2">Leaf</tissue>
    </source>
</reference>
<feature type="region of interest" description="Disordered" evidence="1">
    <location>
        <begin position="1"/>
        <end position="30"/>
    </location>
</feature>
<organism evidence="2 3">
    <name type="scientific">Nelumbo nucifera</name>
    <name type="common">Sacred lotus</name>
    <dbReference type="NCBI Taxonomy" id="4432"/>
    <lineage>
        <taxon>Eukaryota</taxon>
        <taxon>Viridiplantae</taxon>
        <taxon>Streptophyta</taxon>
        <taxon>Embryophyta</taxon>
        <taxon>Tracheophyta</taxon>
        <taxon>Spermatophyta</taxon>
        <taxon>Magnoliopsida</taxon>
        <taxon>Proteales</taxon>
        <taxon>Nelumbonaceae</taxon>
        <taxon>Nelumbo</taxon>
    </lineage>
</organism>
<name>A0A822YR94_NELNU</name>
<accession>A0A822YR94</accession>